<dbReference type="Pfam" id="PF03104">
    <property type="entry name" value="DNA_pol_B_exo1"/>
    <property type="match status" value="1"/>
</dbReference>
<dbReference type="FunFam" id="3.90.1600.10:FF:000006">
    <property type="entry name" value="DNA polymerase epsilon catalytic subunit"/>
    <property type="match status" value="1"/>
</dbReference>
<evidence type="ECO:0000256" key="13">
    <source>
        <dbReference type="ARBA" id="ARBA00023125"/>
    </source>
</evidence>
<comment type="function">
    <text evidence="15 17">DNA polymerase II participates in chromosomal DNA replication.</text>
</comment>
<dbReference type="InterPro" id="IPR006133">
    <property type="entry name" value="DNA-dir_DNA_pol_B_exonuc"/>
</dbReference>
<proteinExistence type="inferred from homology"/>
<dbReference type="GO" id="GO:0006272">
    <property type="term" value="P:leading strand elongation"/>
    <property type="evidence" value="ECO:0007669"/>
    <property type="project" value="TreeGrafter"/>
</dbReference>
<dbReference type="Proteomes" id="UP000327013">
    <property type="component" value="Unassembled WGS sequence"/>
</dbReference>
<evidence type="ECO:0000256" key="6">
    <source>
        <dbReference type="ARBA" id="ARBA00022705"/>
    </source>
</evidence>
<reference evidence="20 21" key="1">
    <citation type="submission" date="2019-06" db="EMBL/GenBank/DDBJ databases">
        <title>A chromosomal-level reference genome of Carpinus fangiana (Coryloideae, Betulaceae).</title>
        <authorList>
            <person name="Yang X."/>
            <person name="Wang Z."/>
            <person name="Zhang L."/>
            <person name="Hao G."/>
            <person name="Liu J."/>
            <person name="Yang Y."/>
        </authorList>
    </citation>
    <scope>NUCLEOTIDE SEQUENCE [LARGE SCALE GENOMIC DNA]</scope>
    <source>
        <strain evidence="20">Cfa_2016G</strain>
        <tissue evidence="20">Leaf</tissue>
    </source>
</reference>
<comment type="subcellular location">
    <subcellularLocation>
        <location evidence="1 17">Nucleus</location>
    </subcellularLocation>
</comment>
<keyword evidence="5 17" id="KW-0548">Nucleotidyltransferase</keyword>
<keyword evidence="3 17" id="KW-0004">4Fe-4S</keyword>
<dbReference type="InterPro" id="IPR023211">
    <property type="entry name" value="DNA_pol_palm_dom_sf"/>
</dbReference>
<dbReference type="Pfam" id="PF08490">
    <property type="entry name" value="DUF1744"/>
    <property type="match status" value="1"/>
</dbReference>
<evidence type="ECO:0000256" key="18">
    <source>
        <dbReference type="SAM" id="MobiDB-lite"/>
    </source>
</evidence>
<dbReference type="Gene3D" id="3.30.342.10">
    <property type="entry name" value="DNA Polymerase, chain B, domain 1"/>
    <property type="match status" value="1"/>
</dbReference>
<keyword evidence="21" id="KW-1185">Reference proteome</keyword>
<dbReference type="InterPro" id="IPR042087">
    <property type="entry name" value="DNA_pol_B_thumb"/>
</dbReference>
<keyword evidence="10 17" id="KW-0239">DNA-directed DNA polymerase</keyword>
<dbReference type="Gene3D" id="3.30.420.10">
    <property type="entry name" value="Ribonuclease H-like superfamily/Ribonuclease H"/>
    <property type="match status" value="1"/>
</dbReference>
<keyword evidence="12 17" id="KW-0411">Iron-sulfur</keyword>
<dbReference type="GO" id="GO:0008310">
    <property type="term" value="F:single-stranded DNA 3'-5' DNA exonuclease activity"/>
    <property type="evidence" value="ECO:0007669"/>
    <property type="project" value="TreeGrafter"/>
</dbReference>
<dbReference type="GO" id="GO:0006297">
    <property type="term" value="P:nucleotide-excision repair, DNA gap filling"/>
    <property type="evidence" value="ECO:0007669"/>
    <property type="project" value="TreeGrafter"/>
</dbReference>
<evidence type="ECO:0000256" key="8">
    <source>
        <dbReference type="ARBA" id="ARBA00022771"/>
    </source>
</evidence>
<gene>
    <name evidence="20" type="ORF">FH972_022714</name>
</gene>
<dbReference type="SMART" id="SM01159">
    <property type="entry name" value="DUF1744"/>
    <property type="match status" value="1"/>
</dbReference>
<evidence type="ECO:0000256" key="11">
    <source>
        <dbReference type="ARBA" id="ARBA00023004"/>
    </source>
</evidence>
<dbReference type="GO" id="GO:0006287">
    <property type="term" value="P:base-excision repair, gap-filling"/>
    <property type="evidence" value="ECO:0007669"/>
    <property type="project" value="TreeGrafter"/>
</dbReference>
<evidence type="ECO:0000256" key="15">
    <source>
        <dbReference type="ARBA" id="ARBA00057054"/>
    </source>
</evidence>
<dbReference type="CDD" id="cd05779">
    <property type="entry name" value="DNA_polB_epsilon_exo"/>
    <property type="match status" value="1"/>
</dbReference>
<dbReference type="EC" id="2.7.7.7" evidence="17"/>
<dbReference type="CDD" id="cd05535">
    <property type="entry name" value="POLBc_epsilon"/>
    <property type="match status" value="1"/>
</dbReference>
<evidence type="ECO:0000256" key="17">
    <source>
        <dbReference type="RuleBase" id="RU365029"/>
    </source>
</evidence>
<dbReference type="InterPro" id="IPR029703">
    <property type="entry name" value="POL2"/>
</dbReference>
<evidence type="ECO:0000256" key="5">
    <source>
        <dbReference type="ARBA" id="ARBA00022695"/>
    </source>
</evidence>
<keyword evidence="7 17" id="KW-0479">Metal-binding</keyword>
<keyword evidence="4 17" id="KW-0808">Transferase</keyword>
<dbReference type="InterPro" id="IPR006172">
    <property type="entry name" value="DNA-dir_DNA_pol_B"/>
</dbReference>
<evidence type="ECO:0000256" key="1">
    <source>
        <dbReference type="ARBA" id="ARBA00004123"/>
    </source>
</evidence>
<evidence type="ECO:0000256" key="10">
    <source>
        <dbReference type="ARBA" id="ARBA00022932"/>
    </source>
</evidence>
<name>A0A5N6KTK9_9ROSI</name>
<dbReference type="Gene3D" id="3.90.1600.10">
    <property type="entry name" value="Palm domain of DNA polymerase"/>
    <property type="match status" value="1"/>
</dbReference>
<dbReference type="OrthoDB" id="10060449at2759"/>
<dbReference type="PANTHER" id="PTHR10670:SF0">
    <property type="entry name" value="DNA POLYMERASE EPSILON CATALYTIC SUBUNIT A"/>
    <property type="match status" value="1"/>
</dbReference>
<dbReference type="GO" id="GO:0003677">
    <property type="term" value="F:DNA binding"/>
    <property type="evidence" value="ECO:0007669"/>
    <property type="project" value="UniProtKB-KW"/>
</dbReference>
<dbReference type="GO" id="GO:0000278">
    <property type="term" value="P:mitotic cell cycle"/>
    <property type="evidence" value="ECO:0007669"/>
    <property type="project" value="TreeGrafter"/>
</dbReference>
<comment type="catalytic activity">
    <reaction evidence="17">
        <text>DNA(n) + a 2'-deoxyribonucleoside 5'-triphosphate = DNA(n+1) + diphosphate</text>
        <dbReference type="Rhea" id="RHEA:22508"/>
        <dbReference type="Rhea" id="RHEA-COMP:17339"/>
        <dbReference type="Rhea" id="RHEA-COMP:17340"/>
        <dbReference type="ChEBI" id="CHEBI:33019"/>
        <dbReference type="ChEBI" id="CHEBI:61560"/>
        <dbReference type="ChEBI" id="CHEBI:173112"/>
        <dbReference type="EC" id="2.7.7.7"/>
    </reaction>
</comment>
<organism evidence="20 21">
    <name type="scientific">Carpinus fangiana</name>
    <dbReference type="NCBI Taxonomy" id="176857"/>
    <lineage>
        <taxon>Eukaryota</taxon>
        <taxon>Viridiplantae</taxon>
        <taxon>Streptophyta</taxon>
        <taxon>Embryophyta</taxon>
        <taxon>Tracheophyta</taxon>
        <taxon>Spermatophyta</taxon>
        <taxon>Magnoliopsida</taxon>
        <taxon>eudicotyledons</taxon>
        <taxon>Gunneridae</taxon>
        <taxon>Pentapetalae</taxon>
        <taxon>rosids</taxon>
        <taxon>fabids</taxon>
        <taxon>Fagales</taxon>
        <taxon>Betulaceae</taxon>
        <taxon>Carpinus</taxon>
    </lineage>
</organism>
<dbReference type="InterPro" id="IPR054475">
    <property type="entry name" value="Znf-DPOE"/>
</dbReference>
<protein>
    <recommendedName>
        <fullName evidence="17">DNA polymerase epsilon catalytic subunit</fullName>
        <ecNumber evidence="17">2.7.7.7</ecNumber>
    </recommendedName>
</protein>
<evidence type="ECO:0000256" key="16">
    <source>
        <dbReference type="ARBA" id="ARBA00065544"/>
    </source>
</evidence>
<comment type="caution">
    <text evidence="20">The sequence shown here is derived from an EMBL/GenBank/DDBJ whole genome shotgun (WGS) entry which is preliminary data.</text>
</comment>
<evidence type="ECO:0000256" key="7">
    <source>
        <dbReference type="ARBA" id="ARBA00022723"/>
    </source>
</evidence>
<dbReference type="GO" id="GO:0045004">
    <property type="term" value="P:DNA replication proofreading"/>
    <property type="evidence" value="ECO:0007669"/>
    <property type="project" value="TreeGrafter"/>
</dbReference>
<comment type="subunit">
    <text evidence="16">Heterotetramer. Consists of 4 subunits: POL2, DPB2, DPB3 and DPB4.</text>
</comment>
<dbReference type="GO" id="GO:0051539">
    <property type="term" value="F:4 iron, 4 sulfur cluster binding"/>
    <property type="evidence" value="ECO:0007669"/>
    <property type="project" value="UniProtKB-KW"/>
</dbReference>
<dbReference type="GO" id="GO:0008270">
    <property type="term" value="F:zinc ion binding"/>
    <property type="evidence" value="ECO:0007669"/>
    <property type="project" value="UniProtKB-KW"/>
</dbReference>
<dbReference type="FunFam" id="3.30.420.10:FF:000015">
    <property type="entry name" value="DNA polymerase epsilon catalytic subunit"/>
    <property type="match status" value="1"/>
</dbReference>
<dbReference type="InterPro" id="IPR013697">
    <property type="entry name" value="DNA_pol_e_suA_C"/>
</dbReference>
<dbReference type="Gene3D" id="1.10.132.60">
    <property type="entry name" value="DNA polymerase family B, C-terminal domain"/>
    <property type="match status" value="1"/>
</dbReference>
<evidence type="ECO:0000256" key="4">
    <source>
        <dbReference type="ARBA" id="ARBA00022679"/>
    </source>
</evidence>
<keyword evidence="8 17" id="KW-0863">Zinc-finger</keyword>
<evidence type="ECO:0000256" key="3">
    <source>
        <dbReference type="ARBA" id="ARBA00022485"/>
    </source>
</evidence>
<accession>A0A5N6KTK9</accession>
<keyword evidence="6 17" id="KW-0235">DNA replication</keyword>
<comment type="cofactor">
    <cofactor evidence="17">
        <name>[4Fe-4S] cluster</name>
        <dbReference type="ChEBI" id="CHEBI:49883"/>
    </cofactor>
</comment>
<evidence type="ECO:0000256" key="2">
    <source>
        <dbReference type="ARBA" id="ARBA00005755"/>
    </source>
</evidence>
<keyword evidence="14 17" id="KW-0539">Nucleus</keyword>
<dbReference type="InterPro" id="IPR012337">
    <property type="entry name" value="RNaseH-like_sf"/>
</dbReference>
<keyword evidence="9 17" id="KW-0862">Zinc</keyword>
<feature type="region of interest" description="Disordered" evidence="18">
    <location>
        <begin position="1"/>
        <end position="40"/>
    </location>
</feature>
<dbReference type="PANTHER" id="PTHR10670">
    <property type="entry name" value="DNA POLYMERASE EPSILON CATALYTIC SUBUNIT A"/>
    <property type="match status" value="1"/>
</dbReference>
<evidence type="ECO:0000259" key="19">
    <source>
        <dbReference type="SMART" id="SM01159"/>
    </source>
</evidence>
<dbReference type="FunFam" id="1.10.132.60:FF:000002">
    <property type="entry name" value="DNA polymerase epsilon catalytic subunit"/>
    <property type="match status" value="1"/>
</dbReference>
<dbReference type="GO" id="GO:0003887">
    <property type="term" value="F:DNA-directed DNA polymerase activity"/>
    <property type="evidence" value="ECO:0007669"/>
    <property type="project" value="UniProtKB-KW"/>
</dbReference>
<dbReference type="Pfam" id="PF22634">
    <property type="entry name" value="POL2_thumb"/>
    <property type="match status" value="1"/>
</dbReference>
<dbReference type="GO" id="GO:0008622">
    <property type="term" value="C:epsilon DNA polymerase complex"/>
    <property type="evidence" value="ECO:0007669"/>
    <property type="project" value="InterPro"/>
</dbReference>
<dbReference type="SMART" id="SM00486">
    <property type="entry name" value="POLBc"/>
    <property type="match status" value="1"/>
</dbReference>
<keyword evidence="11 17" id="KW-0408">Iron</keyword>
<keyword evidence="13 17" id="KW-0238">DNA-binding</keyword>
<evidence type="ECO:0000313" key="21">
    <source>
        <dbReference type="Proteomes" id="UP000327013"/>
    </source>
</evidence>
<feature type="domain" description="DNA polymerase epsilon catalytic subunit A C-terminal" evidence="19">
    <location>
        <begin position="1514"/>
        <end position="1905"/>
    </location>
</feature>
<dbReference type="Pfam" id="PF23250">
    <property type="entry name" value="zf_DPOE_2"/>
    <property type="match status" value="1"/>
</dbReference>
<dbReference type="SUPFAM" id="SSF56672">
    <property type="entry name" value="DNA/RNA polymerases"/>
    <property type="match status" value="1"/>
</dbReference>
<dbReference type="SUPFAM" id="SSF53098">
    <property type="entry name" value="Ribonuclease H-like"/>
    <property type="match status" value="1"/>
</dbReference>
<evidence type="ECO:0000313" key="20">
    <source>
        <dbReference type="EMBL" id="KAB8343121.1"/>
    </source>
</evidence>
<dbReference type="Pfam" id="PF22912">
    <property type="entry name" value="zf-DPOE"/>
    <property type="match status" value="1"/>
</dbReference>
<dbReference type="GO" id="GO:0000166">
    <property type="term" value="F:nucleotide binding"/>
    <property type="evidence" value="ECO:0007669"/>
    <property type="project" value="InterPro"/>
</dbReference>
<dbReference type="InterPro" id="IPR055191">
    <property type="entry name" value="POL2_thumb"/>
</dbReference>
<comment type="similarity">
    <text evidence="2 17">Belongs to the DNA polymerase type-B family.</text>
</comment>
<evidence type="ECO:0000256" key="9">
    <source>
        <dbReference type="ARBA" id="ARBA00022833"/>
    </source>
</evidence>
<dbReference type="InterPro" id="IPR036397">
    <property type="entry name" value="RNaseH_sf"/>
</dbReference>
<dbReference type="InterPro" id="IPR043502">
    <property type="entry name" value="DNA/RNA_pol_sf"/>
</dbReference>
<sequence length="2213" mass="252879">MAPPRPGRQRTLHGGGKFVKNGRPKTIEAGSLRSSEATSQNEKIEATRLAHTIDESMGFARYDSGKSKVGWLVNMRSTTVEDEKIPGGRAGVDFYFIEEDGGTFKSTVEYDPYFLLAVRRGKEADVEEWCRRSFEGVVKSFKRVDKEDLQMPNHLLGYRRTLLQLTFANVSDLLNARRVIMPIAEKNKGKMNALDTYAEVASASAGFDIFDDDNDNERRPTGFVDASDFIVDIREYDVPYHVRVAIDKDIRIGKWYTVEAKHGVVSLTCLEERLQRADPVVMAFDIECTKLPLKFPDAAFDQVMMISYMIDGQGFLITNREIVSEDIADFDYTPKPEYPGSFMIFNEPDEKAVLERFFEHIKEARPTVIATYNGDFFDWPFVEARASVCGIDMYQEIGFRKNSEDVYQADYCAHMDAFAWVNRDSYLPQGSRGLKAVTVAKLGYDPDELDPELMTPYAAERPQTLAEYSVSDAVATYYLYMKYVHPFIFSLCTIIPLGPDDTLRKGTGTLCEMLLMVQAYQKEIVLPNKHKPPREDFWEGHLLESETYVGGHVESIEAGVFRSDIPCNFAVDTTAIDELLADLDAALKFCITVEEKKSLEDIENYDEIKAEIEQKLLSLKQTPNRAERPLIYHLDVASMYPNIMTTNRLQPDSMIKESDCAACDFNRPGKTCDRRMPWSWRGEYLPAKKDEYKMIRHALENERFPGKYPNSPARTFHDLSQDDQAAAVKKRLQDYSKKIYHKIHDATTIEREAIICQRENPFYVDTVKDFRDRRYDFKGKQKVWKGKTDALKSAGAPQFEIEEAKKMIVLFDSLQLAHKVILNSFYGYVMRKGSRWFSMEMAGVTCLTGAKIIQMARQLVERIGRPLELDTDGIWCILPATFPENFSFKMKGGKKLSISYPCAMLNHVVHAKFTNHQYQTLVDSKTFRYETHSDNTIFFEVDGPYKAMMLPTSKEEDKNLKKRYAVFNHDGTLAELKGFEVKRRGELKLIKIFQTQIFKFFLEGSTLAEMYDAVANIANRWLDVLDQKGSGLANEELIDLICENKSMAKTLEEYGAQKSTAITTAKRLAEFLGEQMVKDKGLNCKYIIASRPRNAPVTERAIPVAIFSAEEPVKRFFLRKWMKEDPGDMDPRTCLDWDYYRERLGSVIQKLITIPAALQKVRNPVPRIAHPDWLAKRIATKEDKLQQKKMTGFFDKRSLADLDAERIQNRVVDFEDFGATKHKLPIKGTVQKMNKRKAAEAAVAPNADPYSTLPSRKPDMHTEYPAWLEYQKAKWKIQKQARIRRRQLFGEKRPDGDGALAGLFRNQAEMLYSSTWQLLQLRPTDAPGEVKAFVLIDNKINTIKVVVPRRLFLNLKDDKLPDIEIPGCEVEKVNHALPNGHPSVHLFRLVMSEQTYLTEASKMTALFNHPSVEGVYESQLPLNVRAVLELGNNCTFDETQRGVLGRGLEQGFTLSSLRHVPSKQPYLDTFPVSYLYLYHVIAGEREVFALFSTIRKQAHIVLLNRTRDPQGLPSVDKIYRECKSERSMEGQQLAELFEYQDELSFVVTQVTSRRKAHLEIGDLVKKIRNEEASSPMMLVLQSAQHRLLSYDIPILADFPTLSLRVNDADKQLPPLGWQTFIAKCLVARYLDLDSWIVHMTKLARYGNVPLCNLERDDPRYLIDIAYARRLQRENVVLWWSAGPRPDHAGYEKDDILGPMETVDMPSVNTPGTYSTVCIDVEVKNLLINTILTSSLINDLEGSDSVSFNPAADDNAVDGALVLHAENTFASAGIRILREMVKAWHAESCSGGQMADVMVGHLVRWVESPDSFLYDRSLHYYVQVMAKKAFQQLMADCRRVGSHVVFANQNRLLLQTTKAEVGNAYAYSQYILKTIKAKPLFSFLDLDVKEYWDYLIWYDEFNYGGQGCSEVTAAEEQSLDCIMHWQMQDFLPAPLQPMFHDQVVDFITLMHERKRPKNVDGPPRATQLTFQSLTQENAGDQTTVLKDGYAPSFKKQIQQLVRRQKAEMLHPELESDYKFPLLAGSHLNLENPVLQLVKTVMQVLSLDKSINLEVRLLRKDLLALFEVREFSSEGQFVNPSTSLKVPQLVCTECSMVRDLDLCRDDDGIVPGEGNEQQPQWSCWSCETPYSRLEIQERLVADVQRAVMRWCSQDLKCAKCARLRVNDFMEHCSCAGEWVGTIKREDIMKTLRVYKKLAQFYDFTMVEDAIGGAGI</sequence>
<evidence type="ECO:0000256" key="12">
    <source>
        <dbReference type="ARBA" id="ARBA00023014"/>
    </source>
</evidence>
<dbReference type="EMBL" id="VIBQ01000012">
    <property type="protein sequence ID" value="KAB8343121.1"/>
    <property type="molecule type" value="Genomic_DNA"/>
</dbReference>
<evidence type="ECO:0000256" key="14">
    <source>
        <dbReference type="ARBA" id="ARBA00023242"/>
    </source>
</evidence>